<feature type="chain" id="PRO_5014889020" evidence="1">
    <location>
        <begin position="29"/>
        <end position="72"/>
    </location>
</feature>
<dbReference type="EMBL" id="GGFL01012721">
    <property type="protein sequence ID" value="MBW76899.1"/>
    <property type="molecule type" value="Transcribed_RNA"/>
</dbReference>
<reference evidence="2" key="1">
    <citation type="submission" date="2018-01" db="EMBL/GenBank/DDBJ databases">
        <title>An insight into the sialome of Amazonian anophelines.</title>
        <authorList>
            <person name="Ribeiro J.M."/>
            <person name="Scarpassa V."/>
            <person name="Calvo E."/>
        </authorList>
    </citation>
    <scope>NUCLEOTIDE SEQUENCE</scope>
</reference>
<name>A0A2M4DHA4_ANODA</name>
<sequence>MIRVMLHTYKNGASALLLLLLLTGENVGLKVGVGHITINDVGAPLVRPIAPFTAYREALRNRLLTTERKCQN</sequence>
<evidence type="ECO:0000313" key="2">
    <source>
        <dbReference type="EMBL" id="MBW76899.1"/>
    </source>
</evidence>
<dbReference type="AlphaFoldDB" id="A0A2M4DHA4"/>
<protein>
    <submittedName>
        <fullName evidence="2">Putative secreted protein</fullName>
    </submittedName>
</protein>
<accession>A0A2M4DHA4</accession>
<feature type="signal peptide" evidence="1">
    <location>
        <begin position="1"/>
        <end position="28"/>
    </location>
</feature>
<keyword evidence="1" id="KW-0732">Signal</keyword>
<organism evidence="2">
    <name type="scientific">Anopheles darlingi</name>
    <name type="common">Mosquito</name>
    <dbReference type="NCBI Taxonomy" id="43151"/>
    <lineage>
        <taxon>Eukaryota</taxon>
        <taxon>Metazoa</taxon>
        <taxon>Ecdysozoa</taxon>
        <taxon>Arthropoda</taxon>
        <taxon>Hexapoda</taxon>
        <taxon>Insecta</taxon>
        <taxon>Pterygota</taxon>
        <taxon>Neoptera</taxon>
        <taxon>Endopterygota</taxon>
        <taxon>Diptera</taxon>
        <taxon>Nematocera</taxon>
        <taxon>Culicoidea</taxon>
        <taxon>Culicidae</taxon>
        <taxon>Anophelinae</taxon>
        <taxon>Anopheles</taxon>
    </lineage>
</organism>
<evidence type="ECO:0000256" key="1">
    <source>
        <dbReference type="SAM" id="SignalP"/>
    </source>
</evidence>
<proteinExistence type="predicted"/>